<evidence type="ECO:0000313" key="2">
    <source>
        <dbReference type="Proteomes" id="UP000078389"/>
    </source>
</evidence>
<keyword evidence="2" id="KW-1185">Reference proteome</keyword>
<accession>A0A178I3T4</accession>
<protein>
    <submittedName>
        <fullName evidence="1">Thiamine biosynthesis protein ThiS</fullName>
    </submittedName>
</protein>
<dbReference type="Proteomes" id="UP000078389">
    <property type="component" value="Unassembled WGS sequence"/>
</dbReference>
<organism evidence="1 2">
    <name type="scientific">Devosia elaeis</name>
    <dbReference type="NCBI Taxonomy" id="1770058"/>
    <lineage>
        <taxon>Bacteria</taxon>
        <taxon>Pseudomonadati</taxon>
        <taxon>Pseudomonadota</taxon>
        <taxon>Alphaproteobacteria</taxon>
        <taxon>Hyphomicrobiales</taxon>
        <taxon>Devosiaceae</taxon>
        <taxon>Devosia</taxon>
    </lineage>
</organism>
<dbReference type="RefSeq" id="WP_067450877.1">
    <property type="nucleotide sequence ID" value="NZ_LVVY01000032.1"/>
</dbReference>
<dbReference type="EMBL" id="LVVY01000032">
    <property type="protein sequence ID" value="OAM81594.1"/>
    <property type="molecule type" value="Genomic_DNA"/>
</dbReference>
<sequence>MRVLLNGAERQLTARRLDEALDALGYKDAVIATAVNGRFVPAARRADTQLYDGDSLEVLAPMQGG</sequence>
<reference evidence="1 2" key="1">
    <citation type="submission" date="2016-03" db="EMBL/GenBank/DDBJ databases">
        <title>Genome sequencing of Devosia sp. S37.</title>
        <authorList>
            <person name="Mohd Nor M."/>
        </authorList>
    </citation>
    <scope>NUCLEOTIDE SEQUENCE [LARGE SCALE GENOMIC DNA]</scope>
    <source>
        <strain evidence="1 2">S37</strain>
    </source>
</reference>
<gene>
    <name evidence="1" type="ORF">A3840_01590</name>
</gene>
<dbReference type="NCBIfam" id="TIGR01683">
    <property type="entry name" value="thiS"/>
    <property type="match status" value="1"/>
</dbReference>
<comment type="caution">
    <text evidence="1">The sequence shown here is derived from an EMBL/GenBank/DDBJ whole genome shotgun (WGS) entry which is preliminary data.</text>
</comment>
<dbReference type="Gene3D" id="3.10.20.30">
    <property type="match status" value="1"/>
</dbReference>
<dbReference type="InterPro" id="IPR012675">
    <property type="entry name" value="Beta-grasp_dom_sf"/>
</dbReference>
<dbReference type="STRING" id="1770058.A3840_01590"/>
<dbReference type="CDD" id="cd00565">
    <property type="entry name" value="Ubl_ThiS"/>
    <property type="match status" value="1"/>
</dbReference>
<dbReference type="OrthoDB" id="197113at2"/>
<evidence type="ECO:0000313" key="1">
    <source>
        <dbReference type="EMBL" id="OAM81594.1"/>
    </source>
</evidence>
<dbReference type="SUPFAM" id="SSF54285">
    <property type="entry name" value="MoaD/ThiS"/>
    <property type="match status" value="1"/>
</dbReference>
<dbReference type="Pfam" id="PF02597">
    <property type="entry name" value="ThiS"/>
    <property type="match status" value="1"/>
</dbReference>
<proteinExistence type="predicted"/>
<dbReference type="InterPro" id="IPR010035">
    <property type="entry name" value="Thi_S"/>
</dbReference>
<dbReference type="InterPro" id="IPR003749">
    <property type="entry name" value="ThiS/MoaD-like"/>
</dbReference>
<dbReference type="AlphaFoldDB" id="A0A178I3T4"/>
<dbReference type="InterPro" id="IPR016155">
    <property type="entry name" value="Mopterin_synth/thiamin_S_b"/>
</dbReference>
<name>A0A178I3T4_9HYPH</name>